<dbReference type="PANTHER" id="PTHR11360:SF315">
    <property type="entry name" value="TRANSPORTER MCH2-RELATED"/>
    <property type="match status" value="1"/>
</dbReference>
<dbReference type="OrthoDB" id="2213137at2759"/>
<evidence type="ECO:0000256" key="2">
    <source>
        <dbReference type="ARBA" id="ARBA00006727"/>
    </source>
</evidence>
<protein>
    <submittedName>
        <fullName evidence="4">CYFA0S07e00782g1_1</fullName>
    </submittedName>
</protein>
<sequence>MEETVSITKQMGKDALKDDVEKNQRETVVETTINAEKFNGAFNEDDYIDAPPDGGYGWVCCACVSAMNFATWGANGSFGIMLAFFLESDEFPGATATDYALVVGLLNFFTLATMSTAGLMLFKFGYKATVSIGIVIQLSAYIGASFAKTIGQLQATQGFLLGLSFGIIFGANSIVLPSWFLKKRAVANGFSHMGLGLGGMTFSLLNNSLIQRTGDHKWALRAIGIISTVICVITMFIVKVRVPKNSQFNKEDQSMKKILRGIFDLKVIKSWPLQLVTIWATLATMAYTICLFSLSNYARTSLGLSENQATNILVVFNLIQGFGRPLTGVLSEVVGRVNFTMFATFYICFMVLVFWINLHTYASLVAFVVLLGLFVGISSVNIVPLSVDVVGLNGFPAAFSYSNVFVGSSVLVSEVIGLNLRDFSLKSHTPYFPCQLFVGAVYFAGLMVLIPYREWRVRRMMKQMKDTSSLEEATRTRYEKLANDNSLRGFISRAFYITKI</sequence>
<feature type="transmembrane region" description="Helical" evidence="3">
    <location>
        <begin position="399"/>
        <end position="418"/>
    </location>
</feature>
<feature type="transmembrane region" description="Helical" evidence="3">
    <location>
        <begin position="159"/>
        <end position="180"/>
    </location>
</feature>
<evidence type="ECO:0000256" key="3">
    <source>
        <dbReference type="SAM" id="Phobius"/>
    </source>
</evidence>
<dbReference type="VEuPathDB" id="FungiDB:BON22_3628"/>
<feature type="transmembrane region" description="Helical" evidence="3">
    <location>
        <begin position="364"/>
        <end position="387"/>
    </location>
</feature>
<comment type="subcellular location">
    <subcellularLocation>
        <location evidence="1">Membrane</location>
        <topology evidence="1">Multi-pass membrane protein</topology>
    </subcellularLocation>
</comment>
<dbReference type="AlphaFoldDB" id="A0A061B2U0"/>
<gene>
    <name evidence="4" type="ORF">CYFA0S_07e00782g</name>
</gene>
<feature type="transmembrane region" description="Helical" evidence="3">
    <location>
        <begin position="218"/>
        <end position="238"/>
    </location>
</feature>
<comment type="similarity">
    <text evidence="2">Belongs to the major facilitator superfamily. Monocarboxylate porter (TC 2.A.1.13) family.</text>
</comment>
<feature type="transmembrane region" description="Helical" evidence="3">
    <location>
        <begin position="273"/>
        <end position="294"/>
    </location>
</feature>
<dbReference type="EMBL" id="LK052892">
    <property type="protein sequence ID" value="CDR41329.1"/>
    <property type="molecule type" value="Genomic_DNA"/>
</dbReference>
<dbReference type="GO" id="GO:0016020">
    <property type="term" value="C:membrane"/>
    <property type="evidence" value="ECO:0007669"/>
    <property type="project" value="UniProtKB-SubCell"/>
</dbReference>
<dbReference type="Gene3D" id="1.20.1250.20">
    <property type="entry name" value="MFS general substrate transporter like domains"/>
    <property type="match status" value="2"/>
</dbReference>
<accession>A0A061B2U0</accession>
<dbReference type="Pfam" id="PF07690">
    <property type="entry name" value="MFS_1"/>
    <property type="match status" value="1"/>
</dbReference>
<feature type="transmembrane region" description="Helical" evidence="3">
    <location>
        <begin position="98"/>
        <end position="122"/>
    </location>
</feature>
<reference evidence="4" key="1">
    <citation type="journal article" date="2014" name="Genome Announc.">
        <title>Genome sequence of the yeast Cyberlindnera fabianii (Hansenula fabianii).</title>
        <authorList>
            <person name="Freel K.C."/>
            <person name="Sarilar V."/>
            <person name="Neuveglise C."/>
            <person name="Devillers H."/>
            <person name="Friedrich A."/>
            <person name="Schacherer J."/>
        </authorList>
    </citation>
    <scope>NUCLEOTIDE SEQUENCE</scope>
    <source>
        <strain evidence="4">YJS4271</strain>
    </source>
</reference>
<keyword evidence="3" id="KW-0472">Membrane</keyword>
<dbReference type="InterPro" id="IPR036259">
    <property type="entry name" value="MFS_trans_sf"/>
</dbReference>
<dbReference type="InterPro" id="IPR011701">
    <property type="entry name" value="MFS"/>
</dbReference>
<name>A0A061B2U0_CYBFA</name>
<feature type="transmembrane region" description="Helical" evidence="3">
    <location>
        <begin position="56"/>
        <end position="86"/>
    </location>
</feature>
<evidence type="ECO:0000313" key="4">
    <source>
        <dbReference type="EMBL" id="CDR41329.1"/>
    </source>
</evidence>
<dbReference type="PANTHER" id="PTHR11360">
    <property type="entry name" value="MONOCARBOXYLATE TRANSPORTER"/>
    <property type="match status" value="1"/>
</dbReference>
<dbReference type="PhylomeDB" id="A0A061B2U0"/>
<feature type="transmembrane region" description="Helical" evidence="3">
    <location>
        <begin position="186"/>
        <end position="206"/>
    </location>
</feature>
<dbReference type="SUPFAM" id="SSF103473">
    <property type="entry name" value="MFS general substrate transporter"/>
    <property type="match status" value="1"/>
</dbReference>
<evidence type="ECO:0000256" key="1">
    <source>
        <dbReference type="ARBA" id="ARBA00004141"/>
    </source>
</evidence>
<feature type="transmembrane region" description="Helical" evidence="3">
    <location>
        <begin position="128"/>
        <end position="147"/>
    </location>
</feature>
<dbReference type="GO" id="GO:0022857">
    <property type="term" value="F:transmembrane transporter activity"/>
    <property type="evidence" value="ECO:0007669"/>
    <property type="project" value="InterPro"/>
</dbReference>
<keyword evidence="3" id="KW-0812">Transmembrane</keyword>
<dbReference type="InterPro" id="IPR050327">
    <property type="entry name" value="Proton-linked_MCT"/>
</dbReference>
<proteinExistence type="inferred from homology"/>
<organism evidence="4">
    <name type="scientific">Cyberlindnera fabianii</name>
    <name type="common">Yeast</name>
    <name type="synonym">Hansenula fabianii</name>
    <dbReference type="NCBI Taxonomy" id="36022"/>
    <lineage>
        <taxon>Eukaryota</taxon>
        <taxon>Fungi</taxon>
        <taxon>Dikarya</taxon>
        <taxon>Ascomycota</taxon>
        <taxon>Saccharomycotina</taxon>
        <taxon>Saccharomycetes</taxon>
        <taxon>Phaffomycetales</taxon>
        <taxon>Phaffomycetaceae</taxon>
        <taxon>Cyberlindnera</taxon>
    </lineage>
</organism>
<keyword evidence="3" id="KW-1133">Transmembrane helix</keyword>
<feature type="transmembrane region" description="Helical" evidence="3">
    <location>
        <begin position="430"/>
        <end position="452"/>
    </location>
</feature>
<feature type="transmembrane region" description="Helical" evidence="3">
    <location>
        <begin position="339"/>
        <end position="358"/>
    </location>
</feature>